<dbReference type="FunFam" id="3.30.40.10:FF:000925">
    <property type="entry name" value="Zinc finger protein, putative"/>
    <property type="match status" value="1"/>
</dbReference>
<evidence type="ECO:0000256" key="2">
    <source>
        <dbReference type="ARBA" id="ARBA00022771"/>
    </source>
</evidence>
<evidence type="ECO:0000256" key="4">
    <source>
        <dbReference type="PROSITE-ProRule" id="PRU00091"/>
    </source>
</evidence>
<evidence type="ECO:0000313" key="8">
    <source>
        <dbReference type="Proteomes" id="UP000789508"/>
    </source>
</evidence>
<feature type="domain" description="FYVE-type" evidence="6">
    <location>
        <begin position="39"/>
        <end position="94"/>
    </location>
</feature>
<evidence type="ECO:0000256" key="5">
    <source>
        <dbReference type="SAM" id="MobiDB-lite"/>
    </source>
</evidence>
<sequence length="185" mass="21459">MGKEADDAEVLFSGHATGPPSKNHWKPDSAAMKCSMACCPREFGLFERRHHCRRCGDIFCGTHCSHYIRLDQNSNFNLAGSASRVCDRCYEEYVRLLNKCKKADRTFEELEIYGHSSRRVEKRDSGYYTSSGSESGSYENTNRYRNVRKVESETKEGNWRPRRPLDTQCKQQQHTIPPDWAWSTF</sequence>
<dbReference type="Pfam" id="PF01363">
    <property type="entry name" value="FYVE"/>
    <property type="match status" value="1"/>
</dbReference>
<dbReference type="Proteomes" id="UP000789508">
    <property type="component" value="Unassembled WGS sequence"/>
</dbReference>
<feature type="compositionally biased region" description="Low complexity" evidence="5">
    <location>
        <begin position="126"/>
        <end position="141"/>
    </location>
</feature>
<comment type="caution">
    <text evidence="7">The sequence shown here is derived from an EMBL/GenBank/DDBJ whole genome shotgun (WGS) entry which is preliminary data.</text>
</comment>
<dbReference type="InterPro" id="IPR011011">
    <property type="entry name" value="Znf_FYVE_PHD"/>
</dbReference>
<dbReference type="GO" id="GO:0008270">
    <property type="term" value="F:zinc ion binding"/>
    <property type="evidence" value="ECO:0007669"/>
    <property type="project" value="UniProtKB-KW"/>
</dbReference>
<keyword evidence="3" id="KW-0862">Zinc</keyword>
<feature type="region of interest" description="Disordered" evidence="5">
    <location>
        <begin position="124"/>
        <end position="185"/>
    </location>
</feature>
<accession>A0A9N9CRA3</accession>
<dbReference type="PROSITE" id="PS50178">
    <property type="entry name" value="ZF_FYVE"/>
    <property type="match status" value="1"/>
</dbReference>
<proteinExistence type="predicted"/>
<keyword evidence="8" id="KW-1185">Reference proteome</keyword>
<dbReference type="OrthoDB" id="10018316at2759"/>
<dbReference type="SUPFAM" id="SSF57903">
    <property type="entry name" value="FYVE/PHD zinc finger"/>
    <property type="match status" value="1"/>
</dbReference>
<keyword evidence="2 4" id="KW-0863">Zinc-finger</keyword>
<feature type="compositionally biased region" description="Basic and acidic residues" evidence="5">
    <location>
        <begin position="148"/>
        <end position="165"/>
    </location>
</feature>
<dbReference type="CDD" id="cd15760">
    <property type="entry name" value="FYVE_scVPS27p_like"/>
    <property type="match status" value="1"/>
</dbReference>
<dbReference type="InterPro" id="IPR013083">
    <property type="entry name" value="Znf_RING/FYVE/PHD"/>
</dbReference>
<dbReference type="EMBL" id="CAJVPS010005190">
    <property type="protein sequence ID" value="CAG8612274.1"/>
    <property type="molecule type" value="Genomic_DNA"/>
</dbReference>
<dbReference type="InterPro" id="IPR017455">
    <property type="entry name" value="Znf_FYVE-rel"/>
</dbReference>
<protein>
    <submittedName>
        <fullName evidence="7">8636_t:CDS:1</fullName>
    </submittedName>
</protein>
<dbReference type="Gene3D" id="3.30.40.10">
    <property type="entry name" value="Zinc/RING finger domain, C3HC4 (zinc finger)"/>
    <property type="match status" value="1"/>
</dbReference>
<dbReference type="PANTHER" id="PTHR23164">
    <property type="entry name" value="EARLY ENDOSOME ANTIGEN 1"/>
    <property type="match status" value="1"/>
</dbReference>
<dbReference type="InterPro" id="IPR000306">
    <property type="entry name" value="Znf_FYVE"/>
</dbReference>
<reference evidence="7" key="1">
    <citation type="submission" date="2021-06" db="EMBL/GenBank/DDBJ databases">
        <authorList>
            <person name="Kallberg Y."/>
            <person name="Tangrot J."/>
            <person name="Rosling A."/>
        </authorList>
    </citation>
    <scope>NUCLEOTIDE SEQUENCE</scope>
    <source>
        <strain evidence="7">FL130A</strain>
    </source>
</reference>
<dbReference type="SMART" id="SM00064">
    <property type="entry name" value="FYVE"/>
    <property type="match status" value="1"/>
</dbReference>
<gene>
    <name evidence="7" type="ORF">ALEPTO_LOCUS8614</name>
</gene>
<feature type="region of interest" description="Disordered" evidence="5">
    <location>
        <begin position="1"/>
        <end position="25"/>
    </location>
</feature>
<dbReference type="PANTHER" id="PTHR23164:SF30">
    <property type="entry name" value="EARLY ENDOSOME ANTIGEN 1"/>
    <property type="match status" value="1"/>
</dbReference>
<evidence type="ECO:0000313" key="7">
    <source>
        <dbReference type="EMBL" id="CAG8612274.1"/>
    </source>
</evidence>
<keyword evidence="1" id="KW-0479">Metal-binding</keyword>
<evidence type="ECO:0000259" key="6">
    <source>
        <dbReference type="PROSITE" id="PS50178"/>
    </source>
</evidence>
<name>A0A9N9CRA3_9GLOM</name>
<organism evidence="7 8">
    <name type="scientific">Ambispora leptoticha</name>
    <dbReference type="NCBI Taxonomy" id="144679"/>
    <lineage>
        <taxon>Eukaryota</taxon>
        <taxon>Fungi</taxon>
        <taxon>Fungi incertae sedis</taxon>
        <taxon>Mucoromycota</taxon>
        <taxon>Glomeromycotina</taxon>
        <taxon>Glomeromycetes</taxon>
        <taxon>Archaeosporales</taxon>
        <taxon>Ambisporaceae</taxon>
        <taxon>Ambispora</taxon>
    </lineage>
</organism>
<evidence type="ECO:0000256" key="3">
    <source>
        <dbReference type="ARBA" id="ARBA00022833"/>
    </source>
</evidence>
<dbReference type="AlphaFoldDB" id="A0A9N9CRA3"/>
<evidence type="ECO:0000256" key="1">
    <source>
        <dbReference type="ARBA" id="ARBA00022723"/>
    </source>
</evidence>